<dbReference type="EMBL" id="JBFXLU010000164">
    <property type="protein sequence ID" value="KAL2837238.1"/>
    <property type="molecule type" value="Genomic_DNA"/>
</dbReference>
<gene>
    <name evidence="1" type="ORF">BJY01DRAFT_221173</name>
</gene>
<sequence>MALLCRRISLFSPSRTQAKARGTPYLGYRPRVQRHPVQGGLAMSTTPDEALDDYSRIDNSLSDITLKNNTPWGFVVYRCTYHENNAQWQRMVQLIKSHLHESLSVNRRLDLLSRHRLIIMDDAAQFDGVTSHIVRDHFQSWVSRELGDVLQDPAQRKRPVHSRDGVELMDVELGLATRYNFCLFVDDICLESLDHMSCPVVKVLCRFSGARGPDERDYIVHPEYEDGETDDEEENVGWMYTSVVDDCETYVRLVEANDWYDEYCRPPWLKFYDEDEFPGFW</sequence>
<accession>A0ABR4JE42</accession>
<evidence type="ECO:0000313" key="2">
    <source>
        <dbReference type="Proteomes" id="UP001610446"/>
    </source>
</evidence>
<protein>
    <submittedName>
        <fullName evidence="1">Uncharacterized protein</fullName>
    </submittedName>
</protein>
<dbReference type="Proteomes" id="UP001610446">
    <property type="component" value="Unassembled WGS sequence"/>
</dbReference>
<reference evidence="1 2" key="1">
    <citation type="submission" date="2024-07" db="EMBL/GenBank/DDBJ databases">
        <title>Section-level genome sequencing and comparative genomics of Aspergillus sections Usti and Cavernicolus.</title>
        <authorList>
            <consortium name="Lawrence Berkeley National Laboratory"/>
            <person name="Nybo J.L."/>
            <person name="Vesth T.C."/>
            <person name="Theobald S."/>
            <person name="Frisvad J.C."/>
            <person name="Larsen T.O."/>
            <person name="Kjaerboelling I."/>
            <person name="Rothschild-Mancinelli K."/>
            <person name="Lyhne E.K."/>
            <person name="Kogle M.E."/>
            <person name="Barry K."/>
            <person name="Clum A."/>
            <person name="Na H."/>
            <person name="Ledsgaard L."/>
            <person name="Lin J."/>
            <person name="Lipzen A."/>
            <person name="Kuo A."/>
            <person name="Riley R."/>
            <person name="Mondo S."/>
            <person name="Labutti K."/>
            <person name="Haridas S."/>
            <person name="Pangalinan J."/>
            <person name="Salamov A.A."/>
            <person name="Simmons B.A."/>
            <person name="Magnuson J.K."/>
            <person name="Chen J."/>
            <person name="Drula E."/>
            <person name="Henrissat B."/>
            <person name="Wiebenga A."/>
            <person name="Lubbers R.J."/>
            <person name="Gomes A.C."/>
            <person name="Makela M.R."/>
            <person name="Stajich J."/>
            <person name="Grigoriev I.V."/>
            <person name="Mortensen U.H."/>
            <person name="De Vries R.P."/>
            <person name="Baker S.E."/>
            <person name="Andersen M.R."/>
        </authorList>
    </citation>
    <scope>NUCLEOTIDE SEQUENCE [LARGE SCALE GENOMIC DNA]</scope>
    <source>
        <strain evidence="1 2">CBS 123904</strain>
    </source>
</reference>
<keyword evidence="2" id="KW-1185">Reference proteome</keyword>
<proteinExistence type="predicted"/>
<organism evidence="1 2">
    <name type="scientific">Aspergillus pseudoustus</name>
    <dbReference type="NCBI Taxonomy" id="1810923"/>
    <lineage>
        <taxon>Eukaryota</taxon>
        <taxon>Fungi</taxon>
        <taxon>Dikarya</taxon>
        <taxon>Ascomycota</taxon>
        <taxon>Pezizomycotina</taxon>
        <taxon>Eurotiomycetes</taxon>
        <taxon>Eurotiomycetidae</taxon>
        <taxon>Eurotiales</taxon>
        <taxon>Aspergillaceae</taxon>
        <taxon>Aspergillus</taxon>
        <taxon>Aspergillus subgen. Nidulantes</taxon>
    </lineage>
</organism>
<comment type="caution">
    <text evidence="1">The sequence shown here is derived from an EMBL/GenBank/DDBJ whole genome shotgun (WGS) entry which is preliminary data.</text>
</comment>
<name>A0ABR4JE42_9EURO</name>
<evidence type="ECO:0000313" key="1">
    <source>
        <dbReference type="EMBL" id="KAL2837238.1"/>
    </source>
</evidence>